<dbReference type="GeneID" id="27342264"/>
<gene>
    <name evidence="6" type="ORF">PV07_03070</name>
</gene>
<dbReference type="Proteomes" id="UP000054466">
    <property type="component" value="Unassembled WGS sequence"/>
</dbReference>
<dbReference type="CDD" id="cd16443">
    <property type="entry name" value="LplA"/>
    <property type="match status" value="1"/>
</dbReference>
<dbReference type="RefSeq" id="XP_016251636.1">
    <property type="nucleotide sequence ID" value="XM_016389734.1"/>
</dbReference>
<dbReference type="UniPathway" id="UPA00537">
    <property type="reaction ID" value="UER00595"/>
</dbReference>
<dbReference type="STRING" id="569365.A0A0D2CN13"/>
<evidence type="ECO:0000313" key="6">
    <source>
        <dbReference type="EMBL" id="KIW31420.1"/>
    </source>
</evidence>
<evidence type="ECO:0000256" key="1">
    <source>
        <dbReference type="ARBA" id="ARBA00003253"/>
    </source>
</evidence>
<evidence type="ECO:0000256" key="4">
    <source>
        <dbReference type="ARBA" id="ARBA00015925"/>
    </source>
</evidence>
<reference evidence="6 7" key="1">
    <citation type="submission" date="2015-01" db="EMBL/GenBank/DDBJ databases">
        <title>The Genome Sequence of Cladophialophora immunda CBS83496.</title>
        <authorList>
            <consortium name="The Broad Institute Genomics Platform"/>
            <person name="Cuomo C."/>
            <person name="de Hoog S."/>
            <person name="Gorbushina A."/>
            <person name="Stielow B."/>
            <person name="Teixiera M."/>
            <person name="Abouelleil A."/>
            <person name="Chapman S.B."/>
            <person name="Priest M."/>
            <person name="Young S.K."/>
            <person name="Wortman J."/>
            <person name="Nusbaum C."/>
            <person name="Birren B."/>
        </authorList>
    </citation>
    <scope>NUCLEOTIDE SEQUENCE [LARGE SCALE GENOMIC DNA]</scope>
    <source>
        <strain evidence="6 7">CBS 83496</strain>
    </source>
</reference>
<evidence type="ECO:0000256" key="3">
    <source>
        <dbReference type="ARBA" id="ARBA00008242"/>
    </source>
</evidence>
<dbReference type="GO" id="GO:0009249">
    <property type="term" value="P:protein lipoylation"/>
    <property type="evidence" value="ECO:0007669"/>
    <property type="project" value="InterPro"/>
</dbReference>
<dbReference type="AlphaFoldDB" id="A0A0D2CN13"/>
<evidence type="ECO:0000256" key="2">
    <source>
        <dbReference type="ARBA" id="ARBA00005085"/>
    </source>
</evidence>
<organism evidence="6 7">
    <name type="scientific">Cladophialophora immunda</name>
    <dbReference type="NCBI Taxonomy" id="569365"/>
    <lineage>
        <taxon>Eukaryota</taxon>
        <taxon>Fungi</taxon>
        <taxon>Dikarya</taxon>
        <taxon>Ascomycota</taxon>
        <taxon>Pezizomycotina</taxon>
        <taxon>Eurotiomycetes</taxon>
        <taxon>Chaetothyriomycetidae</taxon>
        <taxon>Chaetothyriales</taxon>
        <taxon>Herpotrichiellaceae</taxon>
        <taxon>Cladophialophora</taxon>
    </lineage>
</organism>
<comment type="similarity">
    <text evidence="3">Belongs to the LplA family.</text>
</comment>
<evidence type="ECO:0000313" key="7">
    <source>
        <dbReference type="Proteomes" id="UP000054466"/>
    </source>
</evidence>
<dbReference type="PANTHER" id="PTHR12561">
    <property type="entry name" value="LIPOATE-PROTEIN LIGASE"/>
    <property type="match status" value="1"/>
</dbReference>
<dbReference type="EMBL" id="KN847041">
    <property type="protein sequence ID" value="KIW31420.1"/>
    <property type="molecule type" value="Genomic_DNA"/>
</dbReference>
<dbReference type="Pfam" id="PF21948">
    <property type="entry name" value="LplA-B_cat"/>
    <property type="match status" value="2"/>
</dbReference>
<dbReference type="InterPro" id="IPR004143">
    <property type="entry name" value="BPL_LPL_catalytic"/>
</dbReference>
<sequence length="528" mass="58471">MRPAQWLLLTSSTRAPLGRPTKIARASLRSAVPCRVHRGTKSDPIQARDPNELSRVSHETGPFIFHLTSDNPYLNLSIEHFLLTKSHPDSHILLFYTNRPCVVVGRNQNPWLEADLQRLREGIPVEKPVAAEAFRRRDENCYTSATGSPSRFPHGQGNVSSGVVPVDLVRRRSGGGTVFHDSGNLNYSVIVPNSKAFKRSTHAEMVVRGLESLASASASARFTSPTWGATRGKYSFSSVRVNERNDIVMQQSAGAEWVKVSGSAYKLTRGRALHHGTLLYSSPYVDRISELLRSPGRGLIRAKGVESVRSKVGNLAWTPDAREREAIRAEITEAIAREFWTMYGGDRAREPGVDEITLAAGAEWRHELNPQIASGVQELTSPSWIFEQTPRFDFASGVLERHEVELCANRGVLKSLTLRSPVPDPERRGKEVVWTTRKLRFGNQEGSDRAMEKRAESEEGVEVVLDGEVKLHDVKSWRDLLMACAGKGARDGASSTATDITTVAVKANVPDALVQRLEAIFPRYKPGR</sequence>
<protein>
    <recommendedName>
        <fullName evidence="4">Putative lipoate-protein ligase A</fullName>
    </recommendedName>
</protein>
<evidence type="ECO:0000259" key="5">
    <source>
        <dbReference type="PROSITE" id="PS51733"/>
    </source>
</evidence>
<dbReference type="PANTHER" id="PTHR12561:SF3">
    <property type="entry name" value="LIPOYLTRANSFERASE 1, MITOCHONDRIAL"/>
    <property type="match status" value="1"/>
</dbReference>
<dbReference type="HOGENOM" id="CLU_022986_3_0_1"/>
<dbReference type="OrthoDB" id="201621at2759"/>
<keyword evidence="7" id="KW-1185">Reference proteome</keyword>
<dbReference type="SUPFAM" id="SSF55681">
    <property type="entry name" value="Class II aaRS and biotin synthetases"/>
    <property type="match status" value="2"/>
</dbReference>
<dbReference type="InterPro" id="IPR004562">
    <property type="entry name" value="LipoylTrfase_LipoateP_Ligase"/>
</dbReference>
<name>A0A0D2CN13_9EURO</name>
<dbReference type="Gene3D" id="3.30.930.10">
    <property type="entry name" value="Bira Bifunctional Protein, Domain 2"/>
    <property type="match status" value="1"/>
</dbReference>
<dbReference type="VEuPathDB" id="FungiDB:PV07_03070"/>
<comment type="pathway">
    <text evidence="2">Protein modification; protein lipoylation via exogenous pathway; protein N(6)-(lipoyl)lysine from lipoate: step 2/2.</text>
</comment>
<accession>A0A0D2CN13</accession>
<dbReference type="GO" id="GO:0017118">
    <property type="term" value="F:lipoyltransferase activity"/>
    <property type="evidence" value="ECO:0007669"/>
    <property type="project" value="TreeGrafter"/>
</dbReference>
<dbReference type="InterPro" id="IPR045864">
    <property type="entry name" value="aa-tRNA-synth_II/BPL/LPL"/>
</dbReference>
<comment type="function">
    <text evidence="1">Catalyzes both the ATP-dependent activation of exogenously supplied lipoate to lipoyl-AMP and the transfer of the activated lipoyl onto the lipoyl domains of lipoate-dependent enzymes.</text>
</comment>
<dbReference type="PROSITE" id="PS51733">
    <property type="entry name" value="BPL_LPL_CATALYTIC"/>
    <property type="match status" value="1"/>
</dbReference>
<feature type="domain" description="BPL/LPL catalytic" evidence="5">
    <location>
        <begin position="87"/>
        <end position="347"/>
    </location>
</feature>
<proteinExistence type="inferred from homology"/>
<dbReference type="GO" id="GO:0005739">
    <property type="term" value="C:mitochondrion"/>
    <property type="evidence" value="ECO:0007669"/>
    <property type="project" value="TreeGrafter"/>
</dbReference>